<dbReference type="PANTHER" id="PTHR43861">
    <property type="entry name" value="TRANS-ACONITATE 2-METHYLTRANSFERASE-RELATED"/>
    <property type="match status" value="1"/>
</dbReference>
<proteinExistence type="predicted"/>
<comment type="caution">
    <text evidence="3">The sequence shown here is derived from an EMBL/GenBank/DDBJ whole genome shotgun (WGS) entry which is preliminary data.</text>
</comment>
<protein>
    <submittedName>
        <fullName evidence="3">SAM-dependent methyltransferase</fullName>
    </submittedName>
</protein>
<accession>A0A7W8J4M2</accession>
<evidence type="ECO:0000313" key="3">
    <source>
        <dbReference type="EMBL" id="MBB5342548.1"/>
    </source>
</evidence>
<dbReference type="AlphaFoldDB" id="A0A7W8J4M2"/>
<organism evidence="3 4">
    <name type="scientific">Tunturiibacter lichenicola</name>
    <dbReference type="NCBI Taxonomy" id="2051959"/>
    <lineage>
        <taxon>Bacteria</taxon>
        <taxon>Pseudomonadati</taxon>
        <taxon>Acidobacteriota</taxon>
        <taxon>Terriglobia</taxon>
        <taxon>Terriglobales</taxon>
        <taxon>Acidobacteriaceae</taxon>
        <taxon>Tunturiibacter</taxon>
    </lineage>
</organism>
<sequence>MSDQALNFYDSMADYYHLIFEDWDRSIQSQARILNAVISRELPDQPLRILDCACGIGTQALGLAARGHYVVGSDVSPMEVTRAVREAQERGLNIEFYVSDMTDLKEIPETGFDVVAAFDNALPHLTADELIRAVGAMAGRLNSGGLFIASIRDYDLLLQQKPTMQEPAFFGDEGSRRIVHQVWDWTEAAKYTLHLYITIEADHGWTTHHFVSEYRCVKRQELSDALRSVGFEEPIWLMPQESDYYQPLVLARWP</sequence>
<name>A0A7W8J4M2_9BACT</name>
<dbReference type="CDD" id="cd02440">
    <property type="entry name" value="AdoMet_MTases"/>
    <property type="match status" value="1"/>
</dbReference>
<dbReference type="EMBL" id="JACHDZ010000001">
    <property type="protein sequence ID" value="MBB5342548.1"/>
    <property type="molecule type" value="Genomic_DNA"/>
</dbReference>
<feature type="domain" description="Methyltransferase" evidence="2">
    <location>
        <begin position="49"/>
        <end position="145"/>
    </location>
</feature>
<dbReference type="SUPFAM" id="SSF53335">
    <property type="entry name" value="S-adenosyl-L-methionine-dependent methyltransferases"/>
    <property type="match status" value="1"/>
</dbReference>
<evidence type="ECO:0000313" key="4">
    <source>
        <dbReference type="Proteomes" id="UP000569092"/>
    </source>
</evidence>
<dbReference type="GO" id="GO:0008168">
    <property type="term" value="F:methyltransferase activity"/>
    <property type="evidence" value="ECO:0007669"/>
    <property type="project" value="UniProtKB-KW"/>
</dbReference>
<keyword evidence="3" id="KW-0489">Methyltransferase</keyword>
<dbReference type="Proteomes" id="UP000569092">
    <property type="component" value="Unassembled WGS sequence"/>
</dbReference>
<dbReference type="InterPro" id="IPR041698">
    <property type="entry name" value="Methyltransf_25"/>
</dbReference>
<reference evidence="3 4" key="1">
    <citation type="submission" date="2020-08" db="EMBL/GenBank/DDBJ databases">
        <title>Genomic Encyclopedia of Type Strains, Phase IV (KMG-V): Genome sequencing to study the core and pangenomes of soil and plant-associated prokaryotes.</title>
        <authorList>
            <person name="Whitman W."/>
        </authorList>
    </citation>
    <scope>NUCLEOTIDE SEQUENCE [LARGE SCALE GENOMIC DNA]</scope>
    <source>
        <strain evidence="3 4">M8US30</strain>
    </source>
</reference>
<gene>
    <name evidence="3" type="ORF">HDF10_000498</name>
</gene>
<dbReference type="InterPro" id="IPR029063">
    <property type="entry name" value="SAM-dependent_MTases_sf"/>
</dbReference>
<dbReference type="Pfam" id="PF13649">
    <property type="entry name" value="Methyltransf_25"/>
    <property type="match status" value="1"/>
</dbReference>
<dbReference type="GO" id="GO:0032259">
    <property type="term" value="P:methylation"/>
    <property type="evidence" value="ECO:0007669"/>
    <property type="project" value="UniProtKB-KW"/>
</dbReference>
<evidence type="ECO:0000259" key="2">
    <source>
        <dbReference type="Pfam" id="PF13649"/>
    </source>
</evidence>
<dbReference type="Gene3D" id="3.40.50.150">
    <property type="entry name" value="Vaccinia Virus protein VP39"/>
    <property type="match status" value="1"/>
</dbReference>
<dbReference type="Gene3D" id="2.20.25.110">
    <property type="entry name" value="S-adenosyl-L-methionine-dependent methyltransferases"/>
    <property type="match status" value="1"/>
</dbReference>
<evidence type="ECO:0000256" key="1">
    <source>
        <dbReference type="ARBA" id="ARBA00022679"/>
    </source>
</evidence>
<keyword evidence="1" id="KW-0808">Transferase</keyword>